<name>A0ABQ2ERL4_9GAMM</name>
<proteinExistence type="predicted"/>
<evidence type="ECO:0000313" key="1">
    <source>
        <dbReference type="EMBL" id="GGK17135.1"/>
    </source>
</evidence>
<protein>
    <submittedName>
        <fullName evidence="1">Uncharacterized protein</fullName>
    </submittedName>
</protein>
<accession>A0ABQ2ERL4</accession>
<sequence length="169" mass="19384">MTWLTLSHAKNEGRSVQLRFRPDAFLHDQEAPVVEVTIEGVDEPEAAISALTRFHEDFVVDLVVDERELRVLGEMDDEETVVRGSRACSRKVPYSADELRQTAVFFERLLRDETSHAYRQAAKLRAIRHFVADLVERAEKKGVLSERSHDTTEAQLSVLRRILNRIDDA</sequence>
<reference evidence="2" key="1">
    <citation type="journal article" date="2019" name="Int. J. Syst. Evol. Microbiol.">
        <title>The Global Catalogue of Microorganisms (GCM) 10K type strain sequencing project: providing services to taxonomists for standard genome sequencing and annotation.</title>
        <authorList>
            <consortium name="The Broad Institute Genomics Platform"/>
            <consortium name="The Broad Institute Genome Sequencing Center for Infectious Disease"/>
            <person name="Wu L."/>
            <person name="Ma J."/>
        </authorList>
    </citation>
    <scope>NUCLEOTIDE SEQUENCE [LARGE SCALE GENOMIC DNA]</scope>
    <source>
        <strain evidence="2">CGMCC 1.8985</strain>
    </source>
</reference>
<gene>
    <name evidence="1" type="ORF">GCM10011394_27910</name>
</gene>
<keyword evidence="2" id="KW-1185">Reference proteome</keyword>
<dbReference type="RefSeq" id="WP_132987248.1">
    <property type="nucleotide sequence ID" value="NZ_BMME01000004.1"/>
</dbReference>
<dbReference type="Proteomes" id="UP000599009">
    <property type="component" value="Unassembled WGS sequence"/>
</dbReference>
<organism evidence="1 2">
    <name type="scientific">Luteimonas terricola</name>
    <dbReference type="NCBI Taxonomy" id="645597"/>
    <lineage>
        <taxon>Bacteria</taxon>
        <taxon>Pseudomonadati</taxon>
        <taxon>Pseudomonadota</taxon>
        <taxon>Gammaproteobacteria</taxon>
        <taxon>Lysobacterales</taxon>
        <taxon>Lysobacteraceae</taxon>
        <taxon>Luteimonas</taxon>
    </lineage>
</organism>
<dbReference type="EMBL" id="BMME01000004">
    <property type="protein sequence ID" value="GGK17135.1"/>
    <property type="molecule type" value="Genomic_DNA"/>
</dbReference>
<evidence type="ECO:0000313" key="2">
    <source>
        <dbReference type="Proteomes" id="UP000599009"/>
    </source>
</evidence>
<comment type="caution">
    <text evidence="1">The sequence shown here is derived from an EMBL/GenBank/DDBJ whole genome shotgun (WGS) entry which is preliminary data.</text>
</comment>